<dbReference type="PANTHER" id="PTHR11557:SF0">
    <property type="entry name" value="PORPHOBILINOGEN DEAMINASE"/>
    <property type="match status" value="1"/>
</dbReference>
<dbReference type="SUPFAM" id="SSF53850">
    <property type="entry name" value="Periplasmic binding protein-like II"/>
    <property type="match status" value="1"/>
</dbReference>
<evidence type="ECO:0000256" key="7">
    <source>
        <dbReference type="SAM" id="MobiDB-lite"/>
    </source>
</evidence>
<dbReference type="Proteomes" id="UP001370100">
    <property type="component" value="Unassembled WGS sequence"/>
</dbReference>
<comment type="caution">
    <text evidence="10">The sequence shown here is derived from an EMBL/GenBank/DDBJ whole genome shotgun (WGS) entry which is preliminary data.</text>
</comment>
<dbReference type="PANTHER" id="PTHR11557">
    <property type="entry name" value="PORPHOBILINOGEN DEAMINASE"/>
    <property type="match status" value="1"/>
</dbReference>
<comment type="subunit">
    <text evidence="6">Monomer.</text>
</comment>
<feature type="domain" description="Porphobilinogen deaminase C-terminal" evidence="9">
    <location>
        <begin position="239"/>
        <end position="316"/>
    </location>
</feature>
<dbReference type="PRINTS" id="PR00151">
    <property type="entry name" value="PORPHBDMNASE"/>
</dbReference>
<feature type="modified residue" description="S-(dipyrrolylmethanemethyl)cysteine" evidence="6">
    <location>
        <position position="255"/>
    </location>
</feature>
<dbReference type="GO" id="GO:0004418">
    <property type="term" value="F:hydroxymethylbilane synthase activity"/>
    <property type="evidence" value="ECO:0007669"/>
    <property type="project" value="UniProtKB-EC"/>
</dbReference>
<evidence type="ECO:0000256" key="3">
    <source>
        <dbReference type="ARBA" id="ARBA00022679"/>
    </source>
</evidence>
<dbReference type="RefSeq" id="WP_337714945.1">
    <property type="nucleotide sequence ID" value="NZ_JBBEGL010000005.1"/>
</dbReference>
<organism evidence="10 11">
    <name type="scientific">Actinomycetospora aeridis</name>
    <dbReference type="NCBI Taxonomy" id="3129231"/>
    <lineage>
        <taxon>Bacteria</taxon>
        <taxon>Bacillati</taxon>
        <taxon>Actinomycetota</taxon>
        <taxon>Actinomycetes</taxon>
        <taxon>Pseudonocardiales</taxon>
        <taxon>Pseudonocardiaceae</taxon>
        <taxon>Actinomycetospora</taxon>
    </lineage>
</organism>
<feature type="domain" description="Porphobilinogen deaminase N-terminal" evidence="8">
    <location>
        <begin position="19"/>
        <end position="224"/>
    </location>
</feature>
<gene>
    <name evidence="6 10" type="primary">hemC</name>
    <name evidence="10" type="ORF">WCD41_18230</name>
</gene>
<accession>A0ABU8N7Z7</accession>
<dbReference type="InterPro" id="IPR036803">
    <property type="entry name" value="Porphobilinogen_deaminase_C_sf"/>
</dbReference>
<evidence type="ECO:0000256" key="1">
    <source>
        <dbReference type="ARBA" id="ARBA00002869"/>
    </source>
</evidence>
<dbReference type="EMBL" id="JBBEGL010000005">
    <property type="protein sequence ID" value="MEJ2888403.1"/>
    <property type="molecule type" value="Genomic_DNA"/>
</dbReference>
<dbReference type="NCBIfam" id="TIGR00212">
    <property type="entry name" value="hemC"/>
    <property type="match status" value="1"/>
</dbReference>
<keyword evidence="3 6" id="KW-0808">Transferase</keyword>
<evidence type="ECO:0000313" key="11">
    <source>
        <dbReference type="Proteomes" id="UP001370100"/>
    </source>
</evidence>
<evidence type="ECO:0000256" key="6">
    <source>
        <dbReference type="HAMAP-Rule" id="MF_00260"/>
    </source>
</evidence>
<dbReference type="SUPFAM" id="SSF54782">
    <property type="entry name" value="Porphobilinogen deaminase (hydroxymethylbilane synthase), C-terminal domain"/>
    <property type="match status" value="1"/>
</dbReference>
<evidence type="ECO:0000256" key="5">
    <source>
        <dbReference type="ARBA" id="ARBA00048169"/>
    </source>
</evidence>
<keyword evidence="4 6" id="KW-0627">Porphyrin biosynthesis</keyword>
<evidence type="ECO:0000259" key="9">
    <source>
        <dbReference type="Pfam" id="PF03900"/>
    </source>
</evidence>
<evidence type="ECO:0000256" key="4">
    <source>
        <dbReference type="ARBA" id="ARBA00023244"/>
    </source>
</evidence>
<dbReference type="Pfam" id="PF01379">
    <property type="entry name" value="Porphobil_deam"/>
    <property type="match status" value="1"/>
</dbReference>
<dbReference type="InterPro" id="IPR022417">
    <property type="entry name" value="Porphobilin_deaminase_N"/>
</dbReference>
<evidence type="ECO:0000313" key="10">
    <source>
        <dbReference type="EMBL" id="MEJ2888403.1"/>
    </source>
</evidence>
<dbReference type="EC" id="2.5.1.61" evidence="6"/>
<protein>
    <recommendedName>
        <fullName evidence="6">Porphobilinogen deaminase</fullName>
        <shortName evidence="6">PBG</shortName>
        <ecNumber evidence="6">2.5.1.61</ecNumber>
    </recommendedName>
    <alternativeName>
        <fullName evidence="6">Hydroxymethylbilane synthase</fullName>
        <shortName evidence="6">HMBS</shortName>
    </alternativeName>
    <alternativeName>
        <fullName evidence="6">Pre-uroporphyrinogen synthase</fullName>
    </alternativeName>
</protein>
<comment type="function">
    <text evidence="1 6">Tetrapolymerization of the monopyrrole PBG into the hydroxymethylbilane pre-uroporphyrinogen in several discrete steps.</text>
</comment>
<proteinExistence type="inferred from homology"/>
<comment type="catalytic activity">
    <reaction evidence="5 6">
        <text>4 porphobilinogen + H2O = hydroxymethylbilane + 4 NH4(+)</text>
        <dbReference type="Rhea" id="RHEA:13185"/>
        <dbReference type="ChEBI" id="CHEBI:15377"/>
        <dbReference type="ChEBI" id="CHEBI:28938"/>
        <dbReference type="ChEBI" id="CHEBI:57845"/>
        <dbReference type="ChEBI" id="CHEBI:58126"/>
        <dbReference type="EC" id="2.5.1.61"/>
    </reaction>
</comment>
<reference evidence="10 11" key="1">
    <citation type="submission" date="2024-03" db="EMBL/GenBank/DDBJ databases">
        <title>Actinomycetospora sp. OC33-EN06, a novel actinomycete isolated from wild orchid (Aerides multiflora).</title>
        <authorList>
            <person name="Suriyachadkun C."/>
        </authorList>
    </citation>
    <scope>NUCLEOTIDE SEQUENCE [LARGE SCALE GENOMIC DNA]</scope>
    <source>
        <strain evidence="10 11">OC33-EN06</strain>
    </source>
</reference>
<keyword evidence="11" id="KW-1185">Reference proteome</keyword>
<feature type="region of interest" description="Disordered" evidence="7">
    <location>
        <begin position="317"/>
        <end position="349"/>
    </location>
</feature>
<comment type="similarity">
    <text evidence="2 6">Belongs to the HMBS family.</text>
</comment>
<dbReference type="HAMAP" id="MF_00260">
    <property type="entry name" value="Porphobil_deam"/>
    <property type="match status" value="1"/>
</dbReference>
<evidence type="ECO:0000256" key="2">
    <source>
        <dbReference type="ARBA" id="ARBA00005638"/>
    </source>
</evidence>
<dbReference type="InterPro" id="IPR000860">
    <property type="entry name" value="HemC"/>
</dbReference>
<dbReference type="Gene3D" id="3.40.190.10">
    <property type="entry name" value="Periplasmic binding protein-like II"/>
    <property type="match status" value="2"/>
</dbReference>
<evidence type="ECO:0000259" key="8">
    <source>
        <dbReference type="Pfam" id="PF01379"/>
    </source>
</evidence>
<sequence>MTAIDTAAAPLTGEGARTIRIGTRASLLARTQTDLIASALTEAGATVEIVTIATDGDRSQAAGTPIAQTGVGVFVTALRDAVLAGDIDVAVHSFKDLPTASVAGLTLAAVPAREDPRDALVARDGMVLGELPPGAVVGTGSPRRIAQIAALGLGLELVPIRGNVDTRIAKVTRGELDAVVLARAGLARLGRVGEATEVLDPLQVLPAPAQGALACECRADDAQLAGFLRATLHDESVAVAVTAERSVLGGLGSPCGAPVGALAEVVEDLDDDGRVVERLSLRAVAATAEGALVRGSATGETEDAERIGRELAEELLADGAEPKGLAGDEAQRSSTHVAPGTGDQPPPAS</sequence>
<comment type="cofactor">
    <cofactor evidence="6">
        <name>dipyrromethane</name>
        <dbReference type="ChEBI" id="CHEBI:60342"/>
    </cofactor>
    <text evidence="6">Binds 1 dipyrromethane group covalently.</text>
</comment>
<comment type="miscellaneous">
    <text evidence="6">The porphobilinogen subunits are added to the dipyrromethane group.</text>
</comment>
<dbReference type="PIRSF" id="PIRSF001438">
    <property type="entry name" value="4pyrrol_synth_OHMeBilane_synth"/>
    <property type="match status" value="1"/>
</dbReference>
<name>A0ABU8N7Z7_9PSEU</name>
<dbReference type="Pfam" id="PF03900">
    <property type="entry name" value="Porphobil_deamC"/>
    <property type="match status" value="1"/>
</dbReference>
<dbReference type="InterPro" id="IPR022418">
    <property type="entry name" value="Porphobilinogen_deaminase_C"/>
</dbReference>
<dbReference type="Gene3D" id="3.30.160.40">
    <property type="entry name" value="Porphobilinogen deaminase, C-terminal domain"/>
    <property type="match status" value="1"/>
</dbReference>